<reference evidence="1 2" key="1">
    <citation type="submission" date="2018-12" db="EMBL/GenBank/DDBJ databases">
        <authorList>
            <person name="Tiukova I."/>
            <person name="Dainat J."/>
        </authorList>
    </citation>
    <scope>NUCLEOTIDE SEQUENCE [LARGE SCALE GENOMIC DNA]</scope>
</reference>
<organism evidence="1 2">
    <name type="scientific">Brettanomyces naardenensis</name>
    <name type="common">Yeast</name>
    <dbReference type="NCBI Taxonomy" id="13370"/>
    <lineage>
        <taxon>Eukaryota</taxon>
        <taxon>Fungi</taxon>
        <taxon>Dikarya</taxon>
        <taxon>Ascomycota</taxon>
        <taxon>Saccharomycotina</taxon>
        <taxon>Pichiomycetes</taxon>
        <taxon>Pichiales</taxon>
        <taxon>Pichiaceae</taxon>
        <taxon>Brettanomyces</taxon>
    </lineage>
</organism>
<sequence>MHSSSIRDKIDRSKRITEQRRISLRQKLDKAVKLRENYIARKRSIASATIRSIEMRPSSSSSSSSSSFLPASPTATTEFQSNLTDLSEEIKQFQETLVVENTTTFDSIRLQMRHFRLFSEFSSVHKQITLKSGFKLLMAVKIMRAMGYFFQELKKTTPRSCITSHSTTFMARSFLYGLTMLVERNYHDHIRRTPTYSVLLENAKQDEVFKNLCKDYAGMRKRFLDNYYYDYLLQKLLSGSLSLWTVFESIINEQNVSMISKSELKFAAEFTTYFNIFQVFRYLHLLRSIASLLEANEQLRYHTQYLETMRQLTDEEVILDQYDSTIKQCTKSMASNEKGIENFHLELRKMTSIREILSGENSVYAEYQKQVLSGTSLTEDNPLTCQISTDSSSSRSLFSSSSFCGVPISMIPPTFSLLEWRRCIMKIYLEYQRSHDIERQNFTFLKTRGAGKPASSSSSSSGFSEYAKYKFQPDVEGLRGWLGLKTFSEGAIEAIEHLSCLDSVDQMMVDVVQMVERCMFSMMIVTRNSTGKVFISLPKRTNDYNLISVLSDAVQSLSKLENGDITLRDYFTASLGVFKVELPDFLQRECEELISLAQMDGGIDKRYIQLFVEFIRDCMIFSINRCVGECLTFVAKRVLEFEAEMLDNTSSSTSVNLDLRFPILFNQMLRQIPKGPAESVAVYRYFNKMFIRMLCSSSLGEFEIPEIAEVFSIQLRHLHGQVNSMIITQSLSALLMTYFGGQQVVGGEDGGSKRTLFNFVSLLREMDSFISGYFEQHYTDSCSFNTFFKKEIVRLLKQNCAQRMMRGSAADPEKIVEANIDSDVIFGLIEQVSKVNIGSRKVNSIRTVYSKTMEELIELFSSNDTRMEGKQEKYAQLVSKFFDAEWIRNRLECLIGDYYTVYDCLYEAYWDSLQGCYNEFNVMAEMGKVYV</sequence>
<evidence type="ECO:0000313" key="2">
    <source>
        <dbReference type="Proteomes" id="UP000290900"/>
    </source>
</evidence>
<proteinExistence type="predicted"/>
<evidence type="ECO:0000313" key="1">
    <source>
        <dbReference type="EMBL" id="VEU21903.1"/>
    </source>
</evidence>
<gene>
    <name evidence="1" type="ORF">BRENAR_LOCUS2635</name>
</gene>
<dbReference type="OrthoDB" id="3997774at2759"/>
<dbReference type="Proteomes" id="UP000290900">
    <property type="component" value="Unassembled WGS sequence"/>
</dbReference>
<protein>
    <submittedName>
        <fullName evidence="1">DEKNAAC102907</fullName>
    </submittedName>
</protein>
<name>A0A448YM24_BRENA</name>
<keyword evidence="2" id="KW-1185">Reference proteome</keyword>
<dbReference type="EMBL" id="CAACVR010000014">
    <property type="protein sequence ID" value="VEU21903.1"/>
    <property type="molecule type" value="Genomic_DNA"/>
</dbReference>
<dbReference type="AlphaFoldDB" id="A0A448YM24"/>
<dbReference type="InParanoid" id="A0A448YM24"/>
<accession>A0A448YM24</accession>